<dbReference type="EMBL" id="JADGMS010000010">
    <property type="protein sequence ID" value="KAF9673787.1"/>
    <property type="molecule type" value="Genomic_DNA"/>
</dbReference>
<dbReference type="OrthoDB" id="773329at2759"/>
<feature type="region of interest" description="Disordered" evidence="1">
    <location>
        <begin position="41"/>
        <end position="61"/>
    </location>
</feature>
<dbReference type="AlphaFoldDB" id="A0A835JM52"/>
<accession>A0A835JM52</accession>
<evidence type="ECO:0000313" key="3">
    <source>
        <dbReference type="Proteomes" id="UP000657918"/>
    </source>
</evidence>
<comment type="caution">
    <text evidence="2">The sequence shown here is derived from an EMBL/GenBank/DDBJ whole genome shotgun (WGS) entry which is preliminary data.</text>
</comment>
<evidence type="ECO:0000313" key="2">
    <source>
        <dbReference type="EMBL" id="KAF9673787.1"/>
    </source>
</evidence>
<reference evidence="2 3" key="1">
    <citation type="submission" date="2020-10" db="EMBL/GenBank/DDBJ databases">
        <title>Plant Genome Project.</title>
        <authorList>
            <person name="Zhang R.-G."/>
        </authorList>
    </citation>
    <scope>NUCLEOTIDE SEQUENCE [LARGE SCALE GENOMIC DNA]</scope>
    <source>
        <strain evidence="2">FAFU-HL-1</strain>
        <tissue evidence="2">Leaf</tissue>
    </source>
</reference>
<gene>
    <name evidence="2" type="ORF">SADUNF_Sadunf10G0060200</name>
</gene>
<name>A0A835JM52_9ROSI</name>
<organism evidence="2 3">
    <name type="scientific">Salix dunnii</name>
    <dbReference type="NCBI Taxonomy" id="1413687"/>
    <lineage>
        <taxon>Eukaryota</taxon>
        <taxon>Viridiplantae</taxon>
        <taxon>Streptophyta</taxon>
        <taxon>Embryophyta</taxon>
        <taxon>Tracheophyta</taxon>
        <taxon>Spermatophyta</taxon>
        <taxon>Magnoliopsida</taxon>
        <taxon>eudicotyledons</taxon>
        <taxon>Gunneridae</taxon>
        <taxon>Pentapetalae</taxon>
        <taxon>rosids</taxon>
        <taxon>fabids</taxon>
        <taxon>Malpighiales</taxon>
        <taxon>Salicaceae</taxon>
        <taxon>Saliceae</taxon>
        <taxon>Salix</taxon>
    </lineage>
</organism>
<evidence type="ECO:0000256" key="1">
    <source>
        <dbReference type="SAM" id="MobiDB-lite"/>
    </source>
</evidence>
<keyword evidence="3" id="KW-1185">Reference proteome</keyword>
<dbReference type="Proteomes" id="UP000657918">
    <property type="component" value="Unassembled WGS sequence"/>
</dbReference>
<sequence length="117" mass="13100">MNLSGNKLQGKQAIWYNSSKHFYSELLQLLELIGNDGLHGPPIKSCPEDETSSEGHERIEDKINDQPEAWVPWSFVVLKLNDLPFNFGGAVITFAANRTGAHHLKESSHRTTSILTQ</sequence>
<protein>
    <submittedName>
        <fullName evidence="2">Uncharacterized protein</fullName>
    </submittedName>
</protein>
<proteinExistence type="predicted"/>